<keyword evidence="3" id="KW-0460">Magnesium</keyword>
<dbReference type="InterPro" id="IPR003337">
    <property type="entry name" value="Trehalose_PPase"/>
</dbReference>
<dbReference type="GO" id="GO:0004805">
    <property type="term" value="F:trehalose-phosphatase activity"/>
    <property type="evidence" value="ECO:0007669"/>
    <property type="project" value="UniProtKB-EC"/>
</dbReference>
<evidence type="ECO:0000256" key="2">
    <source>
        <dbReference type="ARBA" id="ARBA00024179"/>
    </source>
</evidence>
<comment type="cofactor">
    <cofactor evidence="3">
        <name>Mg(2+)</name>
        <dbReference type="ChEBI" id="CHEBI:18420"/>
    </cofactor>
</comment>
<keyword evidence="1 3" id="KW-0378">Hydrolase</keyword>
<evidence type="ECO:0000256" key="3">
    <source>
        <dbReference type="RuleBase" id="RU361117"/>
    </source>
</evidence>
<dbReference type="PANTHER" id="PTHR43768:SF3">
    <property type="entry name" value="TREHALOSE 6-PHOSPHATE PHOSPHATASE"/>
    <property type="match status" value="1"/>
</dbReference>
<comment type="similarity">
    <text evidence="3">Belongs to the trehalose phosphatase family.</text>
</comment>
<dbReference type="GO" id="GO:0046872">
    <property type="term" value="F:metal ion binding"/>
    <property type="evidence" value="ECO:0007669"/>
    <property type="project" value="UniProtKB-KW"/>
</dbReference>
<comment type="catalytic activity">
    <reaction evidence="3">
        <text>alpha,alpha-trehalose 6-phosphate + H2O = alpha,alpha-trehalose + phosphate</text>
        <dbReference type="Rhea" id="RHEA:23420"/>
        <dbReference type="ChEBI" id="CHEBI:15377"/>
        <dbReference type="ChEBI" id="CHEBI:16551"/>
        <dbReference type="ChEBI" id="CHEBI:43474"/>
        <dbReference type="ChEBI" id="CHEBI:58429"/>
        <dbReference type="EC" id="3.1.3.12"/>
    </reaction>
</comment>
<dbReference type="NCBIfam" id="TIGR00685">
    <property type="entry name" value="T6PP"/>
    <property type="match status" value="1"/>
</dbReference>
<keyword evidence="5" id="KW-1185">Reference proteome</keyword>
<organism evidence="4 5">
    <name type="scientific">Flexivirga oryzae</name>
    <dbReference type="NCBI Taxonomy" id="1794944"/>
    <lineage>
        <taxon>Bacteria</taxon>
        <taxon>Bacillati</taxon>
        <taxon>Actinomycetota</taxon>
        <taxon>Actinomycetes</taxon>
        <taxon>Micrococcales</taxon>
        <taxon>Dermacoccaceae</taxon>
        <taxon>Flexivirga</taxon>
    </lineage>
</organism>
<accession>A0A839N4V0</accession>
<dbReference type="Gene3D" id="3.40.50.1000">
    <property type="entry name" value="HAD superfamily/HAD-like"/>
    <property type="match status" value="1"/>
</dbReference>
<dbReference type="Proteomes" id="UP000559182">
    <property type="component" value="Unassembled WGS sequence"/>
</dbReference>
<evidence type="ECO:0000313" key="5">
    <source>
        <dbReference type="Proteomes" id="UP000559182"/>
    </source>
</evidence>
<dbReference type="EC" id="3.1.3.12" evidence="3"/>
<protein>
    <recommendedName>
        <fullName evidence="3">Trehalose 6-phosphate phosphatase</fullName>
        <ecNumber evidence="3">3.1.3.12</ecNumber>
    </recommendedName>
</protein>
<keyword evidence="3" id="KW-0479">Metal-binding</keyword>
<dbReference type="UniPathway" id="UPA00299"/>
<proteinExistence type="inferred from homology"/>
<dbReference type="PANTHER" id="PTHR43768">
    <property type="entry name" value="TREHALOSE 6-PHOSPHATE PHOSPHATASE"/>
    <property type="match status" value="1"/>
</dbReference>
<dbReference type="RefSeq" id="WP_343065894.1">
    <property type="nucleotide sequence ID" value="NZ_JACHVQ010000002.1"/>
</dbReference>
<gene>
    <name evidence="4" type="ORF">FHU39_002786</name>
</gene>
<dbReference type="Pfam" id="PF02358">
    <property type="entry name" value="Trehalose_PPase"/>
    <property type="match status" value="1"/>
</dbReference>
<dbReference type="EMBL" id="JACHVQ010000002">
    <property type="protein sequence ID" value="MBB2892768.1"/>
    <property type="molecule type" value="Genomic_DNA"/>
</dbReference>
<reference evidence="4 5" key="1">
    <citation type="submission" date="2020-08" db="EMBL/GenBank/DDBJ databases">
        <title>Sequencing the genomes of 1000 actinobacteria strains.</title>
        <authorList>
            <person name="Klenk H.-P."/>
        </authorList>
    </citation>
    <scope>NUCLEOTIDE SEQUENCE [LARGE SCALE GENOMIC DNA]</scope>
    <source>
        <strain evidence="4 5">DSM 105369</strain>
    </source>
</reference>
<sequence length="235" mass="24720">MSTDFDGVLAPLVLDPSKSRPVDGSMELLREISDMPDVFVAIVSGRHLSALRSLSGVAADEPIVLIGSHGAEPDRDLPLEVVFDDAAQARLEQAVAAVTEVVEAHPPTRLERKPAGVVLHTRKVPVDVAEAAHAAALAIDLPGVDVMAGKQIVELSVLSVTKGDALRALATEFGTGGTLYLGDDVTDERAFAALADDDRNVTIKVGPGDTVARFRIADPEAVVQVLRLLGELRGD</sequence>
<dbReference type="GO" id="GO:0005992">
    <property type="term" value="P:trehalose biosynthetic process"/>
    <property type="evidence" value="ECO:0007669"/>
    <property type="project" value="UniProtKB-UniPathway"/>
</dbReference>
<comment type="pathway">
    <text evidence="3">Glycan biosynthesis; trehalose biosynthesis.</text>
</comment>
<evidence type="ECO:0000313" key="4">
    <source>
        <dbReference type="EMBL" id="MBB2892768.1"/>
    </source>
</evidence>
<comment type="caution">
    <text evidence="4">The sequence shown here is derived from an EMBL/GenBank/DDBJ whole genome shotgun (WGS) entry which is preliminary data.</text>
</comment>
<dbReference type="InterPro" id="IPR044651">
    <property type="entry name" value="OTSB-like"/>
</dbReference>
<dbReference type="InterPro" id="IPR036412">
    <property type="entry name" value="HAD-like_sf"/>
</dbReference>
<evidence type="ECO:0000256" key="1">
    <source>
        <dbReference type="ARBA" id="ARBA00022801"/>
    </source>
</evidence>
<dbReference type="SUPFAM" id="SSF56784">
    <property type="entry name" value="HAD-like"/>
    <property type="match status" value="1"/>
</dbReference>
<dbReference type="Gene3D" id="3.30.70.1020">
    <property type="entry name" value="Trehalose-6-phosphate phosphatase related protein, domain 2"/>
    <property type="match status" value="1"/>
</dbReference>
<comment type="function">
    <text evidence="2 3">Removes the phosphate from trehalose 6-phosphate to produce free trehalose.</text>
</comment>
<name>A0A839N4V0_9MICO</name>
<dbReference type="InterPro" id="IPR023214">
    <property type="entry name" value="HAD_sf"/>
</dbReference>
<dbReference type="AlphaFoldDB" id="A0A839N4V0"/>